<dbReference type="Proteomes" id="UP001515480">
    <property type="component" value="Unassembled WGS sequence"/>
</dbReference>
<evidence type="ECO:0000256" key="5">
    <source>
        <dbReference type="ARBA" id="ARBA00023004"/>
    </source>
</evidence>
<dbReference type="PANTHER" id="PTHR31356">
    <property type="entry name" value="THYLAKOID LUMENAL 29 KDA PROTEIN, CHLOROPLASTIC-RELATED"/>
    <property type="match status" value="1"/>
</dbReference>
<evidence type="ECO:0000256" key="1">
    <source>
        <dbReference type="ARBA" id="ARBA00022559"/>
    </source>
</evidence>
<evidence type="ECO:0000256" key="2">
    <source>
        <dbReference type="ARBA" id="ARBA00022617"/>
    </source>
</evidence>
<keyword evidence="4" id="KW-0560">Oxidoreductase</keyword>
<dbReference type="InterPro" id="IPR002016">
    <property type="entry name" value="Haem_peroxidase"/>
</dbReference>
<protein>
    <recommendedName>
        <fullName evidence="8">Plant heme peroxidase family profile domain-containing protein</fullName>
    </recommendedName>
</protein>
<dbReference type="InterPro" id="IPR019793">
    <property type="entry name" value="Peroxidases_heam-ligand_BS"/>
</dbReference>
<dbReference type="GO" id="GO:0004601">
    <property type="term" value="F:peroxidase activity"/>
    <property type="evidence" value="ECO:0007669"/>
    <property type="project" value="UniProtKB-KW"/>
</dbReference>
<evidence type="ECO:0000256" key="3">
    <source>
        <dbReference type="ARBA" id="ARBA00022723"/>
    </source>
</evidence>
<dbReference type="PANTHER" id="PTHR31356:SF66">
    <property type="entry name" value="CATALASE-PEROXIDASE"/>
    <property type="match status" value="1"/>
</dbReference>
<proteinExistence type="inferred from homology"/>
<dbReference type="Gene3D" id="1.10.420.10">
    <property type="entry name" value="Peroxidase, domain 2"/>
    <property type="match status" value="1"/>
</dbReference>
<evidence type="ECO:0000256" key="6">
    <source>
        <dbReference type="RuleBase" id="RU004241"/>
    </source>
</evidence>
<dbReference type="Gene3D" id="1.10.520.10">
    <property type="match status" value="1"/>
</dbReference>
<evidence type="ECO:0000256" key="7">
    <source>
        <dbReference type="SAM" id="MobiDB-lite"/>
    </source>
</evidence>
<sequence>MAPSKLDQQAAGEDTDSAAYVKLEAQDRPPADPTDDSRRPLAPPSSRLAPLALLAAVATVAAFSLPPRAAAPAALPPLGLAAVDWPALRADLTQFVHACDCGPILVRLSWHDAGTFNASDGTGGSHAEMRFPDGEATDPANAGLAVARGLLAPFKARFPAVGYADLWALAATVAVEAMGGPRVAFRAGRRDGEEVEGVDHGRLPDGSLYAAHLRAVFYRMGLDDREIVALSGAHTVGRCHADRSGFEGPWTNEPLRFNSDYFVLLLGCDWQPYVVMSTGNAQLACEAAPGLMMLHTDKALVTDASFRPHVVAFAENQSEFFEAFAAAFQKLQELGHKDLEEVF</sequence>
<dbReference type="GO" id="GO:0000302">
    <property type="term" value="P:response to reactive oxygen species"/>
    <property type="evidence" value="ECO:0007669"/>
    <property type="project" value="TreeGrafter"/>
</dbReference>
<comment type="caution">
    <text evidence="9">The sequence shown here is derived from an EMBL/GenBank/DDBJ whole genome shotgun (WGS) entry which is preliminary data.</text>
</comment>
<dbReference type="PRINTS" id="PR00458">
    <property type="entry name" value="PEROXIDASE"/>
</dbReference>
<dbReference type="PROSITE" id="PS00436">
    <property type="entry name" value="PEROXIDASE_2"/>
    <property type="match status" value="1"/>
</dbReference>
<feature type="domain" description="Plant heme peroxidase family profile" evidence="8">
    <location>
        <begin position="95"/>
        <end position="343"/>
    </location>
</feature>
<keyword evidence="5" id="KW-0408">Iron</keyword>
<dbReference type="SUPFAM" id="SSF48113">
    <property type="entry name" value="Heme-dependent peroxidases"/>
    <property type="match status" value="1"/>
</dbReference>
<organism evidence="9 10">
    <name type="scientific">Prymnesium parvum</name>
    <name type="common">Toxic golden alga</name>
    <dbReference type="NCBI Taxonomy" id="97485"/>
    <lineage>
        <taxon>Eukaryota</taxon>
        <taxon>Haptista</taxon>
        <taxon>Haptophyta</taxon>
        <taxon>Prymnesiophyceae</taxon>
        <taxon>Prymnesiales</taxon>
        <taxon>Prymnesiaceae</taxon>
        <taxon>Prymnesium</taxon>
    </lineage>
</organism>
<keyword evidence="3" id="KW-0479">Metal-binding</keyword>
<dbReference type="InterPro" id="IPR010255">
    <property type="entry name" value="Haem_peroxidase_sf"/>
</dbReference>
<dbReference type="PRINTS" id="PR00459">
    <property type="entry name" value="ASPEROXIDASE"/>
</dbReference>
<dbReference type="PROSITE" id="PS50873">
    <property type="entry name" value="PEROXIDASE_4"/>
    <property type="match status" value="1"/>
</dbReference>
<evidence type="ECO:0000313" key="10">
    <source>
        <dbReference type="Proteomes" id="UP001515480"/>
    </source>
</evidence>
<evidence type="ECO:0000259" key="8">
    <source>
        <dbReference type="PROSITE" id="PS50873"/>
    </source>
</evidence>
<dbReference type="PROSITE" id="PS00435">
    <property type="entry name" value="PEROXIDASE_1"/>
    <property type="match status" value="1"/>
</dbReference>
<evidence type="ECO:0000313" key="9">
    <source>
        <dbReference type="EMBL" id="KAL1519915.1"/>
    </source>
</evidence>
<dbReference type="AlphaFoldDB" id="A0AB34JD47"/>
<reference evidence="9 10" key="1">
    <citation type="journal article" date="2024" name="Science">
        <title>Giant polyketide synthase enzymes in the biosynthesis of giant marine polyether toxins.</title>
        <authorList>
            <person name="Fallon T.R."/>
            <person name="Shende V.V."/>
            <person name="Wierzbicki I.H."/>
            <person name="Pendleton A.L."/>
            <person name="Watervoot N.F."/>
            <person name="Auber R.P."/>
            <person name="Gonzalez D.J."/>
            <person name="Wisecaver J.H."/>
            <person name="Moore B.S."/>
        </authorList>
    </citation>
    <scope>NUCLEOTIDE SEQUENCE [LARGE SCALE GENOMIC DNA]</scope>
    <source>
        <strain evidence="9 10">12B1</strain>
    </source>
</reference>
<keyword evidence="10" id="KW-1185">Reference proteome</keyword>
<keyword evidence="2" id="KW-0349">Heme</keyword>
<dbReference type="InterPro" id="IPR002207">
    <property type="entry name" value="Peroxidase_I"/>
</dbReference>
<dbReference type="InterPro" id="IPR044831">
    <property type="entry name" value="Ccp1-like"/>
</dbReference>
<evidence type="ECO:0000256" key="4">
    <source>
        <dbReference type="ARBA" id="ARBA00023002"/>
    </source>
</evidence>
<name>A0AB34JD47_PRYPA</name>
<dbReference type="GO" id="GO:0046872">
    <property type="term" value="F:metal ion binding"/>
    <property type="evidence" value="ECO:0007669"/>
    <property type="project" value="UniProtKB-KW"/>
</dbReference>
<dbReference type="GO" id="GO:0020037">
    <property type="term" value="F:heme binding"/>
    <property type="evidence" value="ECO:0007669"/>
    <property type="project" value="InterPro"/>
</dbReference>
<dbReference type="Pfam" id="PF00141">
    <property type="entry name" value="peroxidase"/>
    <property type="match status" value="1"/>
</dbReference>
<dbReference type="GO" id="GO:0042744">
    <property type="term" value="P:hydrogen peroxide catabolic process"/>
    <property type="evidence" value="ECO:0007669"/>
    <property type="project" value="TreeGrafter"/>
</dbReference>
<keyword evidence="1" id="KW-0575">Peroxidase</keyword>
<dbReference type="EMBL" id="JBGBPQ010000009">
    <property type="protein sequence ID" value="KAL1519915.1"/>
    <property type="molecule type" value="Genomic_DNA"/>
</dbReference>
<feature type="region of interest" description="Disordered" evidence="7">
    <location>
        <begin position="1"/>
        <end position="44"/>
    </location>
</feature>
<comment type="similarity">
    <text evidence="6">Belongs to the peroxidase family.</text>
</comment>
<dbReference type="GO" id="GO:0034599">
    <property type="term" value="P:cellular response to oxidative stress"/>
    <property type="evidence" value="ECO:0007669"/>
    <property type="project" value="InterPro"/>
</dbReference>
<gene>
    <name evidence="9" type="ORF">AB1Y20_023404</name>
</gene>
<feature type="compositionally biased region" description="Basic and acidic residues" evidence="7">
    <location>
        <begin position="24"/>
        <end position="39"/>
    </location>
</feature>
<dbReference type="InterPro" id="IPR019794">
    <property type="entry name" value="Peroxidases_AS"/>
</dbReference>
<accession>A0AB34JD47</accession>